<dbReference type="RefSeq" id="XP_044567567.1">
    <property type="nucleotide sequence ID" value="XM_044701174.1"/>
</dbReference>
<dbReference type="PANTHER" id="PTHR28618:SF1">
    <property type="entry name" value="CENTROSOMAL PROTEIN POC5"/>
    <property type="match status" value="1"/>
</dbReference>
<accession>A0A6A5C8L2</accession>
<evidence type="ECO:0000256" key="6">
    <source>
        <dbReference type="ARBA" id="ARBA00023054"/>
    </source>
</evidence>
<dbReference type="AlphaFoldDB" id="A0A6A5C8L2"/>
<evidence type="ECO:0000256" key="11">
    <source>
        <dbReference type="SAM" id="Coils"/>
    </source>
</evidence>
<dbReference type="GeneID" id="68118048"/>
<evidence type="ECO:0000313" key="14">
    <source>
        <dbReference type="Proteomes" id="UP000444721"/>
    </source>
</evidence>
<evidence type="ECO:0000313" key="13">
    <source>
        <dbReference type="EMBL" id="KAF0982854.1"/>
    </source>
</evidence>
<evidence type="ECO:0000256" key="7">
    <source>
        <dbReference type="ARBA" id="ARBA00023212"/>
    </source>
</evidence>
<gene>
    <name evidence="13" type="ORF">FDP41_010833</name>
</gene>
<dbReference type="Proteomes" id="UP000444721">
    <property type="component" value="Unassembled WGS sequence"/>
</dbReference>
<evidence type="ECO:0000256" key="8">
    <source>
        <dbReference type="ARBA" id="ARBA00023306"/>
    </source>
</evidence>
<dbReference type="InterPro" id="IPR033351">
    <property type="entry name" value="POC5"/>
</dbReference>
<proteinExistence type="inferred from homology"/>
<comment type="similarity">
    <text evidence="2">Belongs to the POC5 family.</text>
</comment>
<keyword evidence="7" id="KW-0206">Cytoskeleton</keyword>
<keyword evidence="8" id="KW-0131">Cell cycle</keyword>
<dbReference type="OrthoDB" id="10064898at2759"/>
<evidence type="ECO:0000256" key="12">
    <source>
        <dbReference type="SAM" id="MobiDB-lite"/>
    </source>
</evidence>
<keyword evidence="4" id="KW-0963">Cytoplasm</keyword>
<dbReference type="VEuPathDB" id="AmoebaDB:FDP41_010833"/>
<evidence type="ECO:0000256" key="4">
    <source>
        <dbReference type="ARBA" id="ARBA00022490"/>
    </source>
</evidence>
<keyword evidence="6 11" id="KW-0175">Coiled coil</keyword>
<feature type="coiled-coil region" evidence="11">
    <location>
        <begin position="230"/>
        <end position="278"/>
    </location>
</feature>
<comment type="function">
    <text evidence="10">Essential for the assembly of the distal half of centrioles, required for centriole elongation. Acts as a negative regulator of centriole elongation.</text>
</comment>
<evidence type="ECO:0000256" key="5">
    <source>
        <dbReference type="ARBA" id="ARBA00022737"/>
    </source>
</evidence>
<comment type="caution">
    <text evidence="13">The sequence shown here is derived from an EMBL/GenBank/DDBJ whole genome shotgun (WGS) entry which is preliminary data.</text>
</comment>
<name>A0A6A5C8L2_NAEFO</name>
<evidence type="ECO:0000256" key="1">
    <source>
        <dbReference type="ARBA" id="ARBA00004114"/>
    </source>
</evidence>
<organism evidence="13 14">
    <name type="scientific">Naegleria fowleri</name>
    <name type="common">Brain eating amoeba</name>
    <dbReference type="NCBI Taxonomy" id="5763"/>
    <lineage>
        <taxon>Eukaryota</taxon>
        <taxon>Discoba</taxon>
        <taxon>Heterolobosea</taxon>
        <taxon>Tetramitia</taxon>
        <taxon>Eutetramitia</taxon>
        <taxon>Vahlkampfiidae</taxon>
        <taxon>Naegleria</taxon>
    </lineage>
</organism>
<evidence type="ECO:0000256" key="2">
    <source>
        <dbReference type="ARBA" id="ARBA00010411"/>
    </source>
</evidence>
<evidence type="ECO:0000256" key="3">
    <source>
        <dbReference type="ARBA" id="ARBA00014910"/>
    </source>
</evidence>
<feature type="region of interest" description="Disordered" evidence="12">
    <location>
        <begin position="359"/>
        <end position="430"/>
    </location>
</feature>
<dbReference type="PANTHER" id="PTHR28618">
    <property type="entry name" value="CENTROSOMAL PROTEIN POC5"/>
    <property type="match status" value="1"/>
</dbReference>
<dbReference type="VEuPathDB" id="AmoebaDB:NF0024780"/>
<feature type="compositionally biased region" description="Polar residues" evidence="12">
    <location>
        <begin position="359"/>
        <end position="383"/>
    </location>
</feature>
<dbReference type="EMBL" id="VFQX01000007">
    <property type="protein sequence ID" value="KAF0982854.1"/>
    <property type="molecule type" value="Genomic_DNA"/>
</dbReference>
<sequence>MQQPQNQASSAIASPISKQIAEDQVYSSDDYIDEDSGDILNDMKKVQKISEVKDLKTPEKIIQETETEEEKEIQNLAEKMNEWCSALRTEVMNNLFDLKKRSVQKLNELHQRNNDDRDDLLYQHKLKEEKLRDSIAKRDYYLARFKTLTFRMADQIAHARRVEREKTLLRNILSKWKEYTETKKMKKNLGAMLLRNYRRNQARKILQGWYMWILNAKQNTTERIWQNRLDNEKTEMRNDYEMKIEKLKEELLKLNQALEREQSDKLVLQENLKKALMRGVCAMNNKFLEIIKDTNIKPTQSFNVQQELEDVLNEDQDESEFIQAMQSQQPPIPRPYPNYTPDSQTYVPPPQIQSYLANTPPQGTSTRFVTSPLEATQVRNPQPQIRVVREAVSYPLKQTFQSPLHPPKPTSTSPPNNKHKPTISNTSNKR</sequence>
<keyword evidence="5" id="KW-0677">Repeat</keyword>
<evidence type="ECO:0000256" key="10">
    <source>
        <dbReference type="ARBA" id="ARBA00049959"/>
    </source>
</evidence>
<protein>
    <recommendedName>
        <fullName evidence="3">Centrosomal protein POC5</fullName>
    </recommendedName>
    <alternativeName>
        <fullName evidence="9">Protein of centriole 5</fullName>
    </alternativeName>
</protein>
<dbReference type="VEuPathDB" id="AmoebaDB:NfTy_015050"/>
<dbReference type="GO" id="GO:0005814">
    <property type="term" value="C:centriole"/>
    <property type="evidence" value="ECO:0007669"/>
    <property type="project" value="UniProtKB-SubCell"/>
</dbReference>
<reference evidence="13 14" key="1">
    <citation type="journal article" date="2019" name="Sci. Rep.">
        <title>Nanopore sequencing improves the draft genome of the human pathogenic amoeba Naegleria fowleri.</title>
        <authorList>
            <person name="Liechti N."/>
            <person name="Schurch N."/>
            <person name="Bruggmann R."/>
            <person name="Wittwer M."/>
        </authorList>
    </citation>
    <scope>NUCLEOTIDE SEQUENCE [LARGE SCALE GENOMIC DNA]</scope>
    <source>
        <strain evidence="13 14">ATCC 30894</strain>
    </source>
</reference>
<comment type="subcellular location">
    <subcellularLocation>
        <location evidence="1">Cytoplasm</location>
        <location evidence="1">Cytoskeleton</location>
        <location evidence="1">Microtubule organizing center</location>
        <location evidence="1">Centrosome</location>
        <location evidence="1">Centriole</location>
    </subcellularLocation>
</comment>
<evidence type="ECO:0000256" key="9">
    <source>
        <dbReference type="ARBA" id="ARBA00031694"/>
    </source>
</evidence>
<keyword evidence="14" id="KW-1185">Reference proteome</keyword>